<dbReference type="EMBL" id="GBXM01094092">
    <property type="protein sequence ID" value="JAH14485.1"/>
    <property type="molecule type" value="Transcribed_RNA"/>
</dbReference>
<reference evidence="1" key="2">
    <citation type="journal article" date="2015" name="Fish Shellfish Immunol.">
        <title>Early steps in the European eel (Anguilla anguilla)-Vibrio vulnificus interaction in the gills: Role of the RtxA13 toxin.</title>
        <authorList>
            <person name="Callol A."/>
            <person name="Pajuelo D."/>
            <person name="Ebbesson L."/>
            <person name="Teles M."/>
            <person name="MacKenzie S."/>
            <person name="Amaro C."/>
        </authorList>
    </citation>
    <scope>NUCLEOTIDE SEQUENCE</scope>
</reference>
<evidence type="ECO:0000313" key="1">
    <source>
        <dbReference type="EMBL" id="JAH14485.1"/>
    </source>
</evidence>
<proteinExistence type="predicted"/>
<protein>
    <submittedName>
        <fullName evidence="1">Uncharacterized protein</fullName>
    </submittedName>
</protein>
<organism evidence="1">
    <name type="scientific">Anguilla anguilla</name>
    <name type="common">European freshwater eel</name>
    <name type="synonym">Muraena anguilla</name>
    <dbReference type="NCBI Taxonomy" id="7936"/>
    <lineage>
        <taxon>Eukaryota</taxon>
        <taxon>Metazoa</taxon>
        <taxon>Chordata</taxon>
        <taxon>Craniata</taxon>
        <taxon>Vertebrata</taxon>
        <taxon>Euteleostomi</taxon>
        <taxon>Actinopterygii</taxon>
        <taxon>Neopterygii</taxon>
        <taxon>Teleostei</taxon>
        <taxon>Anguilliformes</taxon>
        <taxon>Anguillidae</taxon>
        <taxon>Anguilla</taxon>
    </lineage>
</organism>
<accession>A0A0E9QDS9</accession>
<name>A0A0E9QDS9_ANGAN</name>
<reference evidence="1" key="1">
    <citation type="submission" date="2014-11" db="EMBL/GenBank/DDBJ databases">
        <authorList>
            <person name="Amaro Gonzalez C."/>
        </authorList>
    </citation>
    <scope>NUCLEOTIDE SEQUENCE</scope>
</reference>
<sequence>MPHPVFPYPDTLISMALVEFSSYLCGSSRASEGDTSE</sequence>
<dbReference type="AlphaFoldDB" id="A0A0E9QDS9"/>